<dbReference type="InterPro" id="IPR027417">
    <property type="entry name" value="P-loop_NTPase"/>
</dbReference>
<dbReference type="InterPro" id="IPR003495">
    <property type="entry name" value="CobW/HypB/UreG_nucleotide-bd"/>
</dbReference>
<feature type="domain" description="CobW/HypB/UreG nucleotide-binding" evidence="1">
    <location>
        <begin position="7"/>
        <end position="177"/>
    </location>
</feature>
<dbReference type="PANTHER" id="PTHR13748">
    <property type="entry name" value="COBW-RELATED"/>
    <property type="match status" value="1"/>
</dbReference>
<evidence type="ECO:0000259" key="1">
    <source>
        <dbReference type="Pfam" id="PF02492"/>
    </source>
</evidence>
<comment type="caution">
    <text evidence="2">The sequence shown here is derived from an EMBL/GenBank/DDBJ whole genome shotgun (WGS) entry which is preliminary data.</text>
</comment>
<dbReference type="Gene3D" id="3.40.50.300">
    <property type="entry name" value="P-loop containing nucleotide triphosphate hydrolases"/>
    <property type="match status" value="1"/>
</dbReference>
<dbReference type="EMBL" id="JAUJEA010000010">
    <property type="protein sequence ID" value="MDN5204269.1"/>
    <property type="molecule type" value="Genomic_DNA"/>
</dbReference>
<dbReference type="Proteomes" id="UP001172082">
    <property type="component" value="Unassembled WGS sequence"/>
</dbReference>
<dbReference type="InterPro" id="IPR051316">
    <property type="entry name" value="Zinc-reg_GTPase_activator"/>
</dbReference>
<dbReference type="PANTHER" id="PTHR13748:SF62">
    <property type="entry name" value="COBW DOMAIN-CONTAINING PROTEIN"/>
    <property type="match status" value="1"/>
</dbReference>
<dbReference type="SUPFAM" id="SSF52540">
    <property type="entry name" value="P-loop containing nucleoside triphosphate hydrolases"/>
    <property type="match status" value="1"/>
</dbReference>
<sequence>MQKTKLILVGGFLGAGKTTLLGATARRLQRQGVKVGLITNDQAKGLVDTHILSASGTEVEEIAGSCFCCNFDGLMQAALYLRDTAGCETIVAEPVGSCTDLSATLMQPIKSYYKSYFRLAPLTVLIDPFRLKETFEDIKNVQQGSGYIYLKQLEEADHLAINKTDLLDNDHQQFLKTLLQDKFRDYPVHYISALNEKGIQNWLEALDHDQHAGTRIAEVDYDLYAKGEALMGWYNATFIVSHDERLLVPWAEFNYKFLQLLQQVFQREAIAIGHLKTFIKSGPSHLNANLTGKDREISIQGTPFSSSSARLVVNIRAEVTPDLLREIVEDIIDAYTHHHIEFQTIELKHLSPGRPVPTHRYSKVAGN</sequence>
<reference evidence="2" key="1">
    <citation type="submission" date="2023-06" db="EMBL/GenBank/DDBJ databases">
        <title>Genomic of Parafulvivirga corallium.</title>
        <authorList>
            <person name="Wang G."/>
        </authorList>
    </citation>
    <scope>NUCLEOTIDE SEQUENCE</scope>
    <source>
        <strain evidence="2">BMA10</strain>
    </source>
</reference>
<keyword evidence="3" id="KW-1185">Reference proteome</keyword>
<accession>A0ABT8KVT2</accession>
<dbReference type="RefSeq" id="WP_346754294.1">
    <property type="nucleotide sequence ID" value="NZ_JAUJEA010000010.1"/>
</dbReference>
<evidence type="ECO:0000313" key="3">
    <source>
        <dbReference type="Proteomes" id="UP001172082"/>
    </source>
</evidence>
<protein>
    <submittedName>
        <fullName evidence="2">GTP-binding protein</fullName>
    </submittedName>
</protein>
<evidence type="ECO:0000313" key="2">
    <source>
        <dbReference type="EMBL" id="MDN5204269.1"/>
    </source>
</evidence>
<proteinExistence type="predicted"/>
<name>A0ABT8KVT2_9BACT</name>
<gene>
    <name evidence="2" type="ORF">QQ008_22950</name>
</gene>
<organism evidence="2 3">
    <name type="scientific">Splendidivirga corallicola</name>
    <dbReference type="NCBI Taxonomy" id="3051826"/>
    <lineage>
        <taxon>Bacteria</taxon>
        <taxon>Pseudomonadati</taxon>
        <taxon>Bacteroidota</taxon>
        <taxon>Cytophagia</taxon>
        <taxon>Cytophagales</taxon>
        <taxon>Splendidivirgaceae</taxon>
        <taxon>Splendidivirga</taxon>
    </lineage>
</organism>
<dbReference type="Pfam" id="PF02492">
    <property type="entry name" value="cobW"/>
    <property type="match status" value="1"/>
</dbReference>